<reference evidence="1 2" key="1">
    <citation type="submission" date="2016-04" db="EMBL/GenBank/DDBJ databases">
        <title>ATOL: Assembling a taxonomically balanced genome-scale reconstruction of the evolutionary history of the Enterobacteriaceae.</title>
        <authorList>
            <person name="Plunkett G.III."/>
            <person name="Neeno-Eckwall E.C."/>
            <person name="Glasner J.D."/>
            <person name="Perna N.T."/>
        </authorList>
    </citation>
    <scope>NUCLEOTIDE SEQUENCE [LARGE SCALE GENOMIC DNA]</scope>
    <source>
        <strain evidence="1 2">ATCC 19692</strain>
    </source>
</reference>
<evidence type="ECO:0000313" key="2">
    <source>
        <dbReference type="Proteomes" id="UP000094023"/>
    </source>
</evidence>
<name>A0A198FAL0_9GAMM</name>
<evidence type="ECO:0000313" key="1">
    <source>
        <dbReference type="EMBL" id="OAT21912.1"/>
    </source>
</evidence>
<dbReference type="AlphaFoldDB" id="A0A198FAL0"/>
<comment type="caution">
    <text evidence="1">The sequence shown here is derived from an EMBL/GenBank/DDBJ whole genome shotgun (WGS) entry which is preliminary data.</text>
</comment>
<gene>
    <name evidence="1" type="ORF">M983_3008</name>
</gene>
<protein>
    <submittedName>
        <fullName evidence="1">Uncharacterized protein</fullName>
    </submittedName>
</protein>
<dbReference type="Proteomes" id="UP000094023">
    <property type="component" value="Unassembled WGS sequence"/>
</dbReference>
<dbReference type="RefSeq" id="WP_066752860.1">
    <property type="nucleotide sequence ID" value="NZ_LXEN01000152.1"/>
</dbReference>
<organism evidence="1 2">
    <name type="scientific">Proteus myxofaciens ATCC 19692</name>
    <dbReference type="NCBI Taxonomy" id="1354337"/>
    <lineage>
        <taxon>Bacteria</taxon>
        <taxon>Pseudomonadati</taxon>
        <taxon>Pseudomonadota</taxon>
        <taxon>Gammaproteobacteria</taxon>
        <taxon>Enterobacterales</taxon>
        <taxon>Morganellaceae</taxon>
        <taxon>Proteus</taxon>
    </lineage>
</organism>
<accession>A0A198FAL0</accession>
<proteinExistence type="predicted"/>
<dbReference type="EMBL" id="LXEN01000152">
    <property type="protein sequence ID" value="OAT21912.1"/>
    <property type="molecule type" value="Genomic_DNA"/>
</dbReference>
<dbReference type="PATRIC" id="fig|1354337.4.peg.3097"/>
<sequence length="124" mass="14029">MRMTSRKKEIMELFEPDNLEWVTGEIGEPPFDISGVAYILKGMDSFNKKSIIESTRRTLDSMVKDGLLEKVSSYERRQNKHQGSSSSPGVRCVVSRYGLPGKCHLVKHENDGEDFIEGEYTIVG</sequence>
<dbReference type="OrthoDB" id="6454938at2"/>
<keyword evidence="2" id="KW-1185">Reference proteome</keyword>